<dbReference type="AlphaFoldDB" id="A0AAE0I4X8"/>
<gene>
    <name evidence="16" type="ORF">B0H66DRAFT_228799</name>
</gene>
<dbReference type="GO" id="GO:0005524">
    <property type="term" value="F:ATP binding"/>
    <property type="evidence" value="ECO:0007669"/>
    <property type="project" value="UniProtKB-KW"/>
</dbReference>
<reference evidence="16" key="2">
    <citation type="submission" date="2023-06" db="EMBL/GenBank/DDBJ databases">
        <authorList>
            <consortium name="Lawrence Berkeley National Laboratory"/>
            <person name="Haridas S."/>
            <person name="Hensen N."/>
            <person name="Bonometti L."/>
            <person name="Westerberg I."/>
            <person name="Brannstrom I.O."/>
            <person name="Guillou S."/>
            <person name="Cros-Aarteil S."/>
            <person name="Calhoun S."/>
            <person name="Kuo A."/>
            <person name="Mondo S."/>
            <person name="Pangilinan J."/>
            <person name="Riley R."/>
            <person name="Labutti K."/>
            <person name="Andreopoulos B."/>
            <person name="Lipzen A."/>
            <person name="Chen C."/>
            <person name="Yanf M."/>
            <person name="Daum C."/>
            <person name="Ng V."/>
            <person name="Clum A."/>
            <person name="Steindorff A."/>
            <person name="Ohm R."/>
            <person name="Martin F."/>
            <person name="Silar P."/>
            <person name="Natvig D."/>
            <person name="Lalanne C."/>
            <person name="Gautier V."/>
            <person name="Ament-Velasquez S.L."/>
            <person name="Kruys A."/>
            <person name="Hutchinson M.I."/>
            <person name="Powell A.J."/>
            <person name="Barry K."/>
            <person name="Miller A.N."/>
            <person name="Grigoriev I.V."/>
            <person name="Debuchy R."/>
            <person name="Gladieux P."/>
            <person name="Thoren M.H."/>
            <person name="Johannesson H."/>
        </authorList>
    </citation>
    <scope>NUCLEOTIDE SEQUENCE</scope>
    <source>
        <strain evidence="16">CBS 118394</strain>
    </source>
</reference>
<proteinExistence type="inferred from homology"/>
<keyword evidence="4" id="KW-0547">Nucleotide-binding</keyword>
<reference evidence="16" key="1">
    <citation type="journal article" date="2023" name="Mol. Phylogenet. Evol.">
        <title>Genome-scale phylogeny and comparative genomics of the fungal order Sordariales.</title>
        <authorList>
            <person name="Hensen N."/>
            <person name="Bonometti L."/>
            <person name="Westerberg I."/>
            <person name="Brannstrom I.O."/>
            <person name="Guillou S."/>
            <person name="Cros-Aarteil S."/>
            <person name="Calhoun S."/>
            <person name="Haridas S."/>
            <person name="Kuo A."/>
            <person name="Mondo S."/>
            <person name="Pangilinan J."/>
            <person name="Riley R."/>
            <person name="LaButti K."/>
            <person name="Andreopoulos B."/>
            <person name="Lipzen A."/>
            <person name="Chen C."/>
            <person name="Yan M."/>
            <person name="Daum C."/>
            <person name="Ng V."/>
            <person name="Clum A."/>
            <person name="Steindorff A."/>
            <person name="Ohm R.A."/>
            <person name="Martin F."/>
            <person name="Silar P."/>
            <person name="Natvig D.O."/>
            <person name="Lalanne C."/>
            <person name="Gautier V."/>
            <person name="Ament-Velasquez S.L."/>
            <person name="Kruys A."/>
            <person name="Hutchinson M.I."/>
            <person name="Powell A.J."/>
            <person name="Barry K."/>
            <person name="Miller A.N."/>
            <person name="Grigoriev I.V."/>
            <person name="Debuchy R."/>
            <person name="Gladieux P."/>
            <person name="Hiltunen Thoren M."/>
            <person name="Johannesson H."/>
        </authorList>
    </citation>
    <scope>NUCLEOTIDE SEQUENCE</scope>
    <source>
        <strain evidence="16">CBS 118394</strain>
    </source>
</reference>
<comment type="subcellular location">
    <subcellularLocation>
        <location evidence="1">Nucleus</location>
    </subcellularLocation>
</comment>
<dbReference type="GO" id="GO:0008094">
    <property type="term" value="F:ATP-dependent activity, acting on DNA"/>
    <property type="evidence" value="ECO:0007669"/>
    <property type="project" value="TreeGrafter"/>
</dbReference>
<organism evidence="16 17">
    <name type="scientific">Apodospora peruviana</name>
    <dbReference type="NCBI Taxonomy" id="516989"/>
    <lineage>
        <taxon>Eukaryota</taxon>
        <taxon>Fungi</taxon>
        <taxon>Dikarya</taxon>
        <taxon>Ascomycota</taxon>
        <taxon>Pezizomycotina</taxon>
        <taxon>Sordariomycetes</taxon>
        <taxon>Sordariomycetidae</taxon>
        <taxon>Sordariales</taxon>
        <taxon>Lasiosphaeriaceae</taxon>
        <taxon>Apodospora</taxon>
    </lineage>
</organism>
<evidence type="ECO:0000256" key="11">
    <source>
        <dbReference type="PROSITE-ProRule" id="PRU00175"/>
    </source>
</evidence>
<protein>
    <submittedName>
        <fullName evidence="16">Helicase-like protein</fullName>
    </submittedName>
</protein>
<dbReference type="Proteomes" id="UP001283341">
    <property type="component" value="Unassembled WGS sequence"/>
</dbReference>
<feature type="compositionally biased region" description="Polar residues" evidence="12">
    <location>
        <begin position="30"/>
        <end position="40"/>
    </location>
</feature>
<dbReference type="InterPro" id="IPR050628">
    <property type="entry name" value="SNF2_RAD54_helicase_TF"/>
</dbReference>
<dbReference type="SUPFAM" id="SSF57850">
    <property type="entry name" value="RING/U-box"/>
    <property type="match status" value="1"/>
</dbReference>
<keyword evidence="5 11" id="KW-0863">Zinc-finger</keyword>
<dbReference type="SMART" id="SM00487">
    <property type="entry name" value="DEXDc"/>
    <property type="match status" value="1"/>
</dbReference>
<dbReference type="InterPro" id="IPR049730">
    <property type="entry name" value="SNF2/RAD54-like_C"/>
</dbReference>
<dbReference type="GO" id="GO:0006281">
    <property type="term" value="P:DNA repair"/>
    <property type="evidence" value="ECO:0007669"/>
    <property type="project" value="TreeGrafter"/>
</dbReference>
<keyword evidence="8" id="KW-0862">Zinc</keyword>
<keyword evidence="3" id="KW-0479">Metal-binding</keyword>
<evidence type="ECO:0000256" key="12">
    <source>
        <dbReference type="SAM" id="MobiDB-lite"/>
    </source>
</evidence>
<evidence type="ECO:0000259" key="15">
    <source>
        <dbReference type="PROSITE" id="PS51194"/>
    </source>
</evidence>
<evidence type="ECO:0000256" key="8">
    <source>
        <dbReference type="ARBA" id="ARBA00022833"/>
    </source>
</evidence>
<feature type="domain" description="RING-type" evidence="13">
    <location>
        <begin position="666"/>
        <end position="704"/>
    </location>
</feature>
<feature type="region of interest" description="Disordered" evidence="12">
    <location>
        <begin position="231"/>
        <end position="252"/>
    </location>
</feature>
<keyword evidence="17" id="KW-1185">Reference proteome</keyword>
<dbReference type="GO" id="GO:0003676">
    <property type="term" value="F:nucleic acid binding"/>
    <property type="evidence" value="ECO:0007669"/>
    <property type="project" value="InterPro"/>
</dbReference>
<dbReference type="PROSITE" id="PS51194">
    <property type="entry name" value="HELICASE_CTER"/>
    <property type="match status" value="1"/>
</dbReference>
<dbReference type="InterPro" id="IPR013083">
    <property type="entry name" value="Znf_RING/FYVE/PHD"/>
</dbReference>
<dbReference type="Gene3D" id="3.30.40.10">
    <property type="entry name" value="Zinc/RING finger domain, C3HC4 (zinc finger)"/>
    <property type="match status" value="1"/>
</dbReference>
<keyword evidence="9" id="KW-0067">ATP-binding</keyword>
<evidence type="ECO:0000259" key="13">
    <source>
        <dbReference type="PROSITE" id="PS50089"/>
    </source>
</evidence>
<dbReference type="SMART" id="SM00910">
    <property type="entry name" value="HIRAN"/>
    <property type="match status" value="1"/>
</dbReference>
<comment type="caution">
    <text evidence="16">The sequence shown here is derived from an EMBL/GenBank/DDBJ whole genome shotgun (WGS) entry which is preliminary data.</text>
</comment>
<dbReference type="PANTHER" id="PTHR45626">
    <property type="entry name" value="TRANSCRIPTION TERMINATION FACTOR 2-RELATED"/>
    <property type="match status" value="1"/>
</dbReference>
<dbReference type="InterPro" id="IPR001841">
    <property type="entry name" value="Znf_RING"/>
</dbReference>
<keyword evidence="10" id="KW-0539">Nucleus</keyword>
<dbReference type="PROSITE" id="PS51192">
    <property type="entry name" value="HELICASE_ATP_BIND_1"/>
    <property type="match status" value="1"/>
</dbReference>
<dbReference type="SMART" id="SM00490">
    <property type="entry name" value="HELICc"/>
    <property type="match status" value="1"/>
</dbReference>
<keyword evidence="6" id="KW-0378">Hydrolase</keyword>
<dbReference type="Gene3D" id="3.30.70.2330">
    <property type="match status" value="1"/>
</dbReference>
<dbReference type="SMART" id="SM00184">
    <property type="entry name" value="RING"/>
    <property type="match status" value="1"/>
</dbReference>
<dbReference type="InterPro" id="IPR017907">
    <property type="entry name" value="Znf_RING_CS"/>
</dbReference>
<evidence type="ECO:0000256" key="4">
    <source>
        <dbReference type="ARBA" id="ARBA00022741"/>
    </source>
</evidence>
<dbReference type="CDD" id="cd18793">
    <property type="entry name" value="SF2_C_SNF"/>
    <property type="match status" value="1"/>
</dbReference>
<dbReference type="GO" id="GO:0008270">
    <property type="term" value="F:zinc ion binding"/>
    <property type="evidence" value="ECO:0007669"/>
    <property type="project" value="UniProtKB-KW"/>
</dbReference>
<evidence type="ECO:0000313" key="17">
    <source>
        <dbReference type="Proteomes" id="UP001283341"/>
    </source>
</evidence>
<dbReference type="Gene3D" id="3.40.50.10810">
    <property type="entry name" value="Tandem AAA-ATPase domain"/>
    <property type="match status" value="1"/>
</dbReference>
<dbReference type="InterPro" id="IPR000330">
    <property type="entry name" value="SNF2_N"/>
</dbReference>
<dbReference type="Pfam" id="PF08797">
    <property type="entry name" value="HIRAN"/>
    <property type="match status" value="1"/>
</dbReference>
<dbReference type="GO" id="GO:0016818">
    <property type="term" value="F:hydrolase activity, acting on acid anhydrides, in phosphorus-containing anhydrides"/>
    <property type="evidence" value="ECO:0007669"/>
    <property type="project" value="InterPro"/>
</dbReference>
<dbReference type="Gene3D" id="3.40.50.300">
    <property type="entry name" value="P-loop containing nucleotide triphosphate hydrolases"/>
    <property type="match status" value="1"/>
</dbReference>
<dbReference type="PROSITE" id="PS00518">
    <property type="entry name" value="ZF_RING_1"/>
    <property type="match status" value="1"/>
</dbReference>
<dbReference type="GO" id="GO:0005634">
    <property type="term" value="C:nucleus"/>
    <property type="evidence" value="ECO:0007669"/>
    <property type="project" value="UniProtKB-SubCell"/>
</dbReference>
<feature type="domain" description="Helicase C-terminal" evidence="15">
    <location>
        <begin position="734"/>
        <end position="900"/>
    </location>
</feature>
<dbReference type="Pfam" id="PF00176">
    <property type="entry name" value="SNF2-rel_dom"/>
    <property type="match status" value="1"/>
</dbReference>
<sequence length="904" mass="100845">MASRSKRGRASLDVDGGQSSRPPKSPRFGPSSSGYTNSQVPWDDLFEDEFEPNVTDLTQRDDGPVREFYGSFEAKIVGVRHYRGVATPGEVVICKREPFNQYDKNAIRVDNVFGIQIGHIPRTVAAKLAPYLDTDDISIEAVITGEKGQWDCPARINVYGTSAPNARAHLEERLKKDKILKATQLKETRGAAALQQARRQAELQQLSQASQSSQDDLLMLTDDQARAMGLKSGRSSAGIVHRKPEKPKPTQPEFTVQQLVQASQAVNLRATGTEFVKSLVKDEEQLSSMPMAQQPESLRATLLPYQLQGLAWLTAKENPEFPAPDSEDSTQLWKRDARGRYCNMATLFTVTSPPPRLLSGGILADDMGLGKTLQIISLIMTGGEGTTLIVAPVGVMSNWQQQIERHVHDEHLPKVLIYHGGSKQSSAKSLDSYGVVITSYGTLSSDKGPLQNTNWRRVVLDEGHTIRNAKTRAAEAACTLKAQSKWVLTGTPIINNIKDLHSLLNFLGITGGIEQPEVFNTVIARPLAWGDVGAEILLQSLMNDLCLRRKKDMKFVDLKLPPKTEYIHRITFWADEKKKYDALLLEAQGELEKFQHKKSSSPGRFQHVLERLLRLRQMCNHWTLCKKRITDLMAFLEDTSVVSLTAENRALLQQALQLVIESQEECAVCMELMTKPVITHCKHVFCLGCISKVIEIQQKCPMCRAPLSDDKLVEPAPEASSDEEEVDPEAKSSKTEALLKILQATMKNEGSKVIIFSQWTSFLNVIQQQLVEAGYKHTRIDGNMKFSQRDAAIQALDTDPETRIMLASLSVCSVGLNLVAADTVILADSWWAPAIEDQAVDRVHRLGQKRPTTVWRLVMEGTVEERVLDIQARKRELVTKAFQEKGKKKQVKETSMSDLRKLLS</sequence>
<dbReference type="InterPro" id="IPR027417">
    <property type="entry name" value="P-loop_NTPase"/>
</dbReference>
<feature type="domain" description="Helicase ATP-binding" evidence="14">
    <location>
        <begin position="352"/>
        <end position="510"/>
    </location>
</feature>
<evidence type="ECO:0000256" key="5">
    <source>
        <dbReference type="ARBA" id="ARBA00022771"/>
    </source>
</evidence>
<dbReference type="PANTHER" id="PTHR45626:SF11">
    <property type="entry name" value="FAMILY HELICASE, PUTATIVE (AFU_ORTHOLOGUE AFUA_5G06590)-RELATED"/>
    <property type="match status" value="1"/>
</dbReference>
<dbReference type="Pfam" id="PF13923">
    <property type="entry name" value="zf-C3HC4_2"/>
    <property type="match status" value="1"/>
</dbReference>
<dbReference type="PROSITE" id="PS50089">
    <property type="entry name" value="ZF_RING_2"/>
    <property type="match status" value="1"/>
</dbReference>
<evidence type="ECO:0000256" key="9">
    <source>
        <dbReference type="ARBA" id="ARBA00022840"/>
    </source>
</evidence>
<keyword evidence="7 16" id="KW-0347">Helicase</keyword>
<dbReference type="EMBL" id="JAUEDM010000004">
    <property type="protein sequence ID" value="KAK3318252.1"/>
    <property type="molecule type" value="Genomic_DNA"/>
</dbReference>
<evidence type="ECO:0000259" key="14">
    <source>
        <dbReference type="PROSITE" id="PS51192"/>
    </source>
</evidence>
<evidence type="ECO:0000256" key="6">
    <source>
        <dbReference type="ARBA" id="ARBA00022801"/>
    </source>
</evidence>
<comment type="similarity">
    <text evidence="2">Belongs to the SNF2/RAD54 helicase family.</text>
</comment>
<name>A0AAE0I4X8_9PEZI</name>
<accession>A0AAE0I4X8</accession>
<evidence type="ECO:0000313" key="16">
    <source>
        <dbReference type="EMBL" id="KAK3318252.1"/>
    </source>
</evidence>
<dbReference type="InterPro" id="IPR014905">
    <property type="entry name" value="HIRAN"/>
</dbReference>
<dbReference type="InterPro" id="IPR014001">
    <property type="entry name" value="Helicase_ATP-bd"/>
</dbReference>
<evidence type="ECO:0000256" key="1">
    <source>
        <dbReference type="ARBA" id="ARBA00004123"/>
    </source>
</evidence>
<evidence type="ECO:0000256" key="10">
    <source>
        <dbReference type="ARBA" id="ARBA00023242"/>
    </source>
</evidence>
<dbReference type="InterPro" id="IPR038718">
    <property type="entry name" value="SNF2-like_sf"/>
</dbReference>
<dbReference type="GO" id="GO:0004386">
    <property type="term" value="F:helicase activity"/>
    <property type="evidence" value="ECO:0007669"/>
    <property type="project" value="UniProtKB-KW"/>
</dbReference>
<dbReference type="InterPro" id="IPR001650">
    <property type="entry name" value="Helicase_C-like"/>
</dbReference>
<dbReference type="Pfam" id="PF00271">
    <property type="entry name" value="Helicase_C"/>
    <property type="match status" value="1"/>
</dbReference>
<dbReference type="SUPFAM" id="SSF52540">
    <property type="entry name" value="P-loop containing nucleoside triphosphate hydrolases"/>
    <property type="match status" value="2"/>
</dbReference>
<evidence type="ECO:0000256" key="7">
    <source>
        <dbReference type="ARBA" id="ARBA00022806"/>
    </source>
</evidence>
<evidence type="ECO:0000256" key="3">
    <source>
        <dbReference type="ARBA" id="ARBA00022723"/>
    </source>
</evidence>
<feature type="region of interest" description="Disordered" evidence="12">
    <location>
        <begin position="1"/>
        <end position="42"/>
    </location>
</feature>
<evidence type="ECO:0000256" key="2">
    <source>
        <dbReference type="ARBA" id="ARBA00007025"/>
    </source>
</evidence>